<feature type="compositionally biased region" description="Basic and acidic residues" evidence="7">
    <location>
        <begin position="45"/>
        <end position="55"/>
    </location>
</feature>
<comment type="similarity">
    <text evidence="1">Belongs to the DNA2/NAM7 helicase family.</text>
</comment>
<keyword evidence="6" id="KW-0175">Coiled coil</keyword>
<organism evidence="10 11">
    <name type="scientific">Lacibacterium aquatile</name>
    <dbReference type="NCBI Taxonomy" id="1168082"/>
    <lineage>
        <taxon>Bacteria</taxon>
        <taxon>Pseudomonadati</taxon>
        <taxon>Pseudomonadota</taxon>
        <taxon>Alphaproteobacteria</taxon>
        <taxon>Rhodospirillales</taxon>
        <taxon>Rhodospirillaceae</taxon>
    </lineage>
</organism>
<keyword evidence="3 10" id="KW-0378">Hydrolase</keyword>
<dbReference type="InterPro" id="IPR050534">
    <property type="entry name" value="Coronavir_polyprotein_1ab"/>
</dbReference>
<keyword evidence="4 10" id="KW-0347">Helicase</keyword>
<feature type="coiled-coil region" evidence="6">
    <location>
        <begin position="627"/>
        <end position="695"/>
    </location>
</feature>
<evidence type="ECO:0000313" key="11">
    <source>
        <dbReference type="Proteomes" id="UP001597295"/>
    </source>
</evidence>
<evidence type="ECO:0000313" key="10">
    <source>
        <dbReference type="EMBL" id="MFD2262812.1"/>
    </source>
</evidence>
<evidence type="ECO:0000259" key="8">
    <source>
        <dbReference type="Pfam" id="PF13086"/>
    </source>
</evidence>
<comment type="caution">
    <text evidence="10">The sequence shown here is derived from an EMBL/GenBank/DDBJ whole genome shotgun (WGS) entry which is preliminary data.</text>
</comment>
<dbReference type="GO" id="GO:0016787">
    <property type="term" value="F:hydrolase activity"/>
    <property type="evidence" value="ECO:0007669"/>
    <property type="project" value="UniProtKB-KW"/>
</dbReference>
<proteinExistence type="inferred from homology"/>
<keyword evidence="11" id="KW-1185">Reference proteome</keyword>
<evidence type="ECO:0000256" key="1">
    <source>
        <dbReference type="ARBA" id="ARBA00007913"/>
    </source>
</evidence>
<dbReference type="GO" id="GO:0004386">
    <property type="term" value="F:helicase activity"/>
    <property type="evidence" value="ECO:0007669"/>
    <property type="project" value="UniProtKB-KW"/>
</dbReference>
<evidence type="ECO:0000256" key="3">
    <source>
        <dbReference type="ARBA" id="ARBA00022801"/>
    </source>
</evidence>
<evidence type="ECO:0000256" key="4">
    <source>
        <dbReference type="ARBA" id="ARBA00022806"/>
    </source>
</evidence>
<dbReference type="PANTHER" id="PTHR43788:SF8">
    <property type="entry name" value="DNA-BINDING PROTEIN SMUBP-2"/>
    <property type="match status" value="1"/>
</dbReference>
<dbReference type="RefSeq" id="WP_379875779.1">
    <property type="nucleotide sequence ID" value="NZ_JBHUIP010000005.1"/>
</dbReference>
<dbReference type="InterPro" id="IPR041679">
    <property type="entry name" value="DNA2/NAM7-like_C"/>
</dbReference>
<keyword evidence="5" id="KW-0067">ATP-binding</keyword>
<dbReference type="EMBL" id="JBHUIP010000005">
    <property type="protein sequence ID" value="MFD2262812.1"/>
    <property type="molecule type" value="Genomic_DNA"/>
</dbReference>
<evidence type="ECO:0000256" key="7">
    <source>
        <dbReference type="SAM" id="MobiDB-lite"/>
    </source>
</evidence>
<gene>
    <name evidence="10" type="ORF">ACFSM5_07925</name>
</gene>
<dbReference type="CDD" id="cd18808">
    <property type="entry name" value="SF1_C_Upf1"/>
    <property type="match status" value="1"/>
</dbReference>
<evidence type="ECO:0000259" key="9">
    <source>
        <dbReference type="Pfam" id="PF13087"/>
    </source>
</evidence>
<keyword evidence="2" id="KW-0547">Nucleotide-binding</keyword>
<dbReference type="InterPro" id="IPR041677">
    <property type="entry name" value="DNA2/NAM7_AAA_11"/>
</dbReference>
<dbReference type="Pfam" id="PF13086">
    <property type="entry name" value="AAA_11"/>
    <property type="match status" value="1"/>
</dbReference>
<dbReference type="Pfam" id="PF13087">
    <property type="entry name" value="AAA_12"/>
    <property type="match status" value="1"/>
</dbReference>
<dbReference type="InterPro" id="IPR047187">
    <property type="entry name" value="SF1_C_Upf1"/>
</dbReference>
<feature type="region of interest" description="Disordered" evidence="7">
    <location>
        <begin position="45"/>
        <end position="101"/>
    </location>
</feature>
<dbReference type="Gene3D" id="3.40.50.300">
    <property type="entry name" value="P-loop containing nucleotide triphosphate hydrolases"/>
    <property type="match status" value="3"/>
</dbReference>
<name>A0ABW5DP62_9PROT</name>
<dbReference type="SUPFAM" id="SSF52540">
    <property type="entry name" value="P-loop containing nucleoside triphosphate hydrolases"/>
    <property type="match status" value="1"/>
</dbReference>
<protein>
    <submittedName>
        <fullName evidence="10">DEAD/DEAH box helicase</fullName>
        <ecNumber evidence="10">3.6.4.-</ecNumber>
    </submittedName>
</protein>
<evidence type="ECO:0000256" key="2">
    <source>
        <dbReference type="ARBA" id="ARBA00022741"/>
    </source>
</evidence>
<evidence type="ECO:0000256" key="5">
    <source>
        <dbReference type="ARBA" id="ARBA00022840"/>
    </source>
</evidence>
<dbReference type="InterPro" id="IPR027417">
    <property type="entry name" value="P-loop_NTPase"/>
</dbReference>
<accession>A0ABW5DP62</accession>
<evidence type="ECO:0000256" key="6">
    <source>
        <dbReference type="SAM" id="Coils"/>
    </source>
</evidence>
<feature type="domain" description="DNA2/NAM7 helicase-like C-terminal" evidence="9">
    <location>
        <begin position="1036"/>
        <end position="1173"/>
    </location>
</feature>
<sequence length="1199" mass="131946">MVGDTARPFMKYRIDQLEALFEKSQGDVDAMRALNKELEARNTDRAGRLHAKVRESMAATPRAPLFSAESPAETKPSMPPKRVTPSASTQQPPPREASASAGSQILDLGPLPTFRPPEGANEPGAIIAAWTALEALSPQTYKQPKDLAAGDASCVAKLTAELPWVKGEKSRPKKQLYYQIVLGSVPMVKATSALVKAFGEDADFNAREKENAAIAALLVDKNGFLLEEKAVGVSSFAWALPLALQLKLGTLGAWPQIETRIIGKLETMVRRFDEDDKPLPVDMQTILEAFNWLVAQFGLARDMVEPPSFAIRIYHYFKAKNPPEVQLLNSFYLGDLGRSAALVGQGNVPPGLRRYLGIEKPKQTFDLLAEDAALEAAVAPSMIPLARWPSPGGHPLVLLQQAAVNLARAELAGKEGIIAVNGPPGTGKTTLLRDVVASSVLDRALAMAAFDDPEKAFTFSGEKASVGDWPYLMYSLAPSLKGHEVLVASSNNKAVENISRELPAAKAVGREADELTYFKFISDCVHSPEETSEEEDEEAVDIEPVDTWGLVAAVLGNAKNRFAFTQRFWWDEDFAFRLYLKAVKGESIVKEIKDPETGKIERRMPRLLELEKPPLPQQTGTNWRKAQARLLSLKKEVERELTDLEAVRKLCFELIEAQHALKAGEAILAELTAQLPAVEAEAQRCQRALQAAEAERGRRGAEAQQHRNARPGFFAKLFRTQRWKIWLYESVPLVDAEKTAITRLRQADQASAVATSKLNSFNAKVRDAENALMAPRQKVDRLTLEVDSHRAVLGSLMVDEVFFQQGHEAKNLSAPWLPDSLHRKREELFIAAMAVHKAFIDETAQKVLHNLNVLMEFFTNGVPTDEAKRKLLGDLWSTLFMVIPVLSTTFASVDRMLGDLPAGSIGWLLVDEAGQATPQAAVGAIMRAKRTIVVGDPLQIPPVISLPERLNSEISKFFMVEKSVWSAPEASTQTLADRASRFQASFRTDRGPRRVGVPLLVHRRCQDPMFGISNRIAYDGQMVHAAGKPKLGPVGQVLGPTTWFDVDDEADTKWCPAEGEMVVELFKKLGAEGLQNPDLFVITPFRIVAKGLKDRLKLERQLFKSMGIDIEKWTQDRIGTIHTVQGREAEAVILVLGAPMKTQTGARNWAAGTPNILNVAVSRAKQHLYVVGSYGAWAGLGHAREFGVIPRRRTGPGAF</sequence>
<reference evidence="11" key="1">
    <citation type="journal article" date="2019" name="Int. J. Syst. Evol. Microbiol.">
        <title>The Global Catalogue of Microorganisms (GCM) 10K type strain sequencing project: providing services to taxonomists for standard genome sequencing and annotation.</title>
        <authorList>
            <consortium name="The Broad Institute Genomics Platform"/>
            <consortium name="The Broad Institute Genome Sequencing Center for Infectious Disease"/>
            <person name="Wu L."/>
            <person name="Ma J."/>
        </authorList>
    </citation>
    <scope>NUCLEOTIDE SEQUENCE [LARGE SCALE GENOMIC DNA]</scope>
    <source>
        <strain evidence="11">CGMCC 1.19062</strain>
    </source>
</reference>
<feature type="domain" description="DNA2/NAM7 helicase helicase" evidence="8">
    <location>
        <begin position="885"/>
        <end position="944"/>
    </location>
</feature>
<dbReference type="Proteomes" id="UP001597295">
    <property type="component" value="Unassembled WGS sequence"/>
</dbReference>
<dbReference type="EC" id="3.6.4.-" evidence="10"/>
<dbReference type="PANTHER" id="PTHR43788">
    <property type="entry name" value="DNA2/NAM7 HELICASE FAMILY MEMBER"/>
    <property type="match status" value="1"/>
</dbReference>